<dbReference type="RefSeq" id="XP_067917474.1">
    <property type="nucleotide sequence ID" value="XM_068070550.1"/>
</dbReference>
<proteinExistence type="predicted"/>
<protein>
    <submittedName>
        <fullName evidence="2">Uncharacterized protein</fullName>
    </submittedName>
</protein>
<evidence type="ECO:0000313" key="3">
    <source>
        <dbReference type="Proteomes" id="UP000221165"/>
    </source>
</evidence>
<sequence length="1129" mass="124169">MGAAGENTMSQVPAQLEQPGSQTKMVASHLPVASEGMARSPGETTAAERETWSRCTQAAGSNYHNLMWQLESRWDQDAYGQPSIARLNEQDIPLCGGEDQKEKLRQQSQCGWGEDRSVLWYPASGRALEGFHKHSEYPELTAGRRQWTDNGAAVSRLDVRGKSLSADRLEHQCPPSGGTPACVSAAVGSIPLFQKKRKKRWKQSTQSHFLPWKERTTGFLQRKSLVCNSPGHEEGQDSVLDRRADQIRPNERVLTGQAASQEANRATAVEEPFLFVEQENTTAEQLFSKTGHEELSLATEDIEKLATQKRGRTGADEGFTRSKLQSSVLEVGEAGDDVAEIRDRTQPLIRQRNIDVLMSWTLTFFEKQRHFVKNYGGVIEELLRVAVYTVPVEPADGEQTGRGEQGGGARQLLPLLQAVLEVFTLYRHHFATPEAKCSHNVVAERVALEDENERHIQVSIPLKTKTRCLSCELRSGRSPICTRQTPYSGLGHACDSPGCPMSSAVFSSSPASDSSWSAPSCTAPSKYQDWVPVFPITGAACRSSSRNGISGSHAAPHNRHVFVEASAFSLRAVRAIQTLVELPLSSKGSDPYPVRQKQEQTRLSMCLLLEGLKGLLKLCIHGCGPLRIYADDYTLWQLFGEADQSCAQGRTAVARKLQDRGIPAASLFTRNPHVAELPHGTSGGGHCFYVGRRTGKRLYFWKANKTLEPAVVSGAAGEECPLAGTGETALSSDLRSLTPEEGTFAERDGVRGNESSMNEGERVGGKQKTDSDTKTARASKTGRGGGARGPQIRFCGEYTRDLWNTCEEHGDVLEMAWPFTGTGQRFTERTRLPILPVFVMLLVRLGSASVRAGCAHAMEHLGDWKTQLKEKKKLRRAPVKILRAEIEKSTARRKAETKQCAGGERQIQMCLGLRLIPGKFGHRRGAGEPALSGVFLTEGYVGSLARDTYKPRYRSGASALPSANRLPPASTSSIPRETGNETKRVGSLVCCGWRRAVAMAALRSPFFDRFLSLPCDRLHRFLKQLPFCSHFNFGRASTLPTNCLCYRQAKVRWPRGLPRVQTSILHDVWNVTSATKTTVQTLRLDHSGTDEPQVPRTLEKGEGLPGLAGKAVGRNCRSASRSFFRDHGG</sequence>
<dbReference type="GeneID" id="94433761"/>
<feature type="compositionally biased region" description="Basic and acidic residues" evidence="1">
    <location>
        <begin position="759"/>
        <end position="775"/>
    </location>
</feature>
<name>A0A2C6KGS2_9APIC</name>
<comment type="caution">
    <text evidence="2">The sequence shown here is derived from an EMBL/GenBank/DDBJ whole genome shotgun (WGS) entry which is preliminary data.</text>
</comment>
<dbReference type="VEuPathDB" id="ToxoDB:CSUI_010446"/>
<reference evidence="2 3" key="1">
    <citation type="journal article" date="2017" name="Int. J. Parasitol.">
        <title>The genome of the protozoan parasite Cystoisospora suis and a reverse vaccinology approach to identify vaccine candidates.</title>
        <authorList>
            <person name="Palmieri N."/>
            <person name="Shrestha A."/>
            <person name="Ruttkowski B."/>
            <person name="Beck T."/>
            <person name="Vogl C."/>
            <person name="Tomley F."/>
            <person name="Blake D.P."/>
            <person name="Joachim A."/>
        </authorList>
    </citation>
    <scope>NUCLEOTIDE SEQUENCE [LARGE SCALE GENOMIC DNA]</scope>
    <source>
        <strain evidence="2 3">Wien I</strain>
    </source>
</reference>
<feature type="compositionally biased region" description="Polar residues" evidence="1">
    <location>
        <begin position="7"/>
        <end position="21"/>
    </location>
</feature>
<organism evidence="2 3">
    <name type="scientific">Cystoisospora suis</name>
    <dbReference type="NCBI Taxonomy" id="483139"/>
    <lineage>
        <taxon>Eukaryota</taxon>
        <taxon>Sar</taxon>
        <taxon>Alveolata</taxon>
        <taxon>Apicomplexa</taxon>
        <taxon>Conoidasida</taxon>
        <taxon>Coccidia</taxon>
        <taxon>Eucoccidiorida</taxon>
        <taxon>Eimeriorina</taxon>
        <taxon>Sarcocystidae</taxon>
        <taxon>Cystoisospora</taxon>
    </lineage>
</organism>
<gene>
    <name evidence="2" type="ORF">CSUI_010446</name>
</gene>
<feature type="region of interest" description="Disordered" evidence="1">
    <location>
        <begin position="1"/>
        <end position="21"/>
    </location>
</feature>
<dbReference type="AlphaFoldDB" id="A0A2C6KGS2"/>
<dbReference type="EMBL" id="MIGC01007430">
    <property type="protein sequence ID" value="PHJ15742.1"/>
    <property type="molecule type" value="Genomic_DNA"/>
</dbReference>
<feature type="region of interest" description="Disordered" evidence="1">
    <location>
        <begin position="1086"/>
        <end position="1106"/>
    </location>
</feature>
<feature type="region of interest" description="Disordered" evidence="1">
    <location>
        <begin position="956"/>
        <end position="979"/>
    </location>
</feature>
<feature type="region of interest" description="Disordered" evidence="1">
    <location>
        <begin position="724"/>
        <end position="790"/>
    </location>
</feature>
<keyword evidence="3" id="KW-1185">Reference proteome</keyword>
<accession>A0A2C6KGS2</accession>
<evidence type="ECO:0000313" key="2">
    <source>
        <dbReference type="EMBL" id="PHJ15742.1"/>
    </source>
</evidence>
<evidence type="ECO:0000256" key="1">
    <source>
        <dbReference type="SAM" id="MobiDB-lite"/>
    </source>
</evidence>
<dbReference type="Proteomes" id="UP000221165">
    <property type="component" value="Unassembled WGS sequence"/>
</dbReference>